<name>A0ACB9RWY8_9MYRT</name>
<comment type="caution">
    <text evidence="1">The sequence shown here is derived from an EMBL/GenBank/DDBJ whole genome shotgun (WGS) entry which is preliminary data.</text>
</comment>
<evidence type="ECO:0000313" key="1">
    <source>
        <dbReference type="EMBL" id="KAI4382952.1"/>
    </source>
</evidence>
<dbReference type="Proteomes" id="UP001057402">
    <property type="component" value="Chromosome 3"/>
</dbReference>
<accession>A0ACB9RWY8</accession>
<dbReference type="EMBL" id="CM042882">
    <property type="protein sequence ID" value="KAI4382952.1"/>
    <property type="molecule type" value="Genomic_DNA"/>
</dbReference>
<evidence type="ECO:0000313" key="2">
    <source>
        <dbReference type="Proteomes" id="UP001057402"/>
    </source>
</evidence>
<gene>
    <name evidence="1" type="ORF">MLD38_008842</name>
</gene>
<sequence length="259" mass="28485">MKVPCCSVCQCRYNDEDRVPLLLQCGHGFCRECLSRMFSASLDTTLACPRCRHVSVVGNSVSALRKNFPILSLLHGSSSPDADLTLSSGSETEDEDAAGDGDSRRRHGGDPSSSSSSSRDDRLIELGLSNLELKLVKKIGEARRAGVEVWAGTAGGGGGAGGTGRRWRKAVAVKKVEVTAGKEMDWVVERLEELRRKAMWCRNICRFHGVLAKRVLNGRESEREKGGDFVWLVWDRCSGSVMSEMQRNEGRLTLDQILR</sequence>
<keyword evidence="2" id="KW-1185">Reference proteome</keyword>
<proteinExistence type="predicted"/>
<protein>
    <submittedName>
        <fullName evidence="1">Uncharacterized protein</fullName>
    </submittedName>
</protein>
<reference evidence="2" key="1">
    <citation type="journal article" date="2023" name="Front. Plant Sci.">
        <title>Chromosomal-level genome assembly of Melastoma candidum provides insights into trichome evolution.</title>
        <authorList>
            <person name="Zhong Y."/>
            <person name="Wu W."/>
            <person name="Sun C."/>
            <person name="Zou P."/>
            <person name="Liu Y."/>
            <person name="Dai S."/>
            <person name="Zhou R."/>
        </authorList>
    </citation>
    <scope>NUCLEOTIDE SEQUENCE [LARGE SCALE GENOMIC DNA]</scope>
</reference>
<organism evidence="1 2">
    <name type="scientific">Melastoma candidum</name>
    <dbReference type="NCBI Taxonomy" id="119954"/>
    <lineage>
        <taxon>Eukaryota</taxon>
        <taxon>Viridiplantae</taxon>
        <taxon>Streptophyta</taxon>
        <taxon>Embryophyta</taxon>
        <taxon>Tracheophyta</taxon>
        <taxon>Spermatophyta</taxon>
        <taxon>Magnoliopsida</taxon>
        <taxon>eudicotyledons</taxon>
        <taxon>Gunneridae</taxon>
        <taxon>Pentapetalae</taxon>
        <taxon>rosids</taxon>
        <taxon>malvids</taxon>
        <taxon>Myrtales</taxon>
        <taxon>Melastomataceae</taxon>
        <taxon>Melastomatoideae</taxon>
        <taxon>Melastomateae</taxon>
        <taxon>Melastoma</taxon>
    </lineage>
</organism>